<dbReference type="EMBL" id="AWVA01000069">
    <property type="protein sequence ID" value="ERJ76226.1"/>
    <property type="molecule type" value="Genomic_DNA"/>
</dbReference>
<evidence type="ECO:0000256" key="1">
    <source>
        <dbReference type="SAM" id="Phobius"/>
    </source>
</evidence>
<reference evidence="2 3" key="1">
    <citation type="submission" date="2013-06" db="EMBL/GenBank/DDBJ databases">
        <authorList>
            <person name="Weinstock G."/>
            <person name="Sodergren E."/>
            <person name="Lobos E.A."/>
            <person name="Fulton L."/>
            <person name="Fulton R."/>
            <person name="Courtney L."/>
            <person name="Fronick C."/>
            <person name="O'Laughlin M."/>
            <person name="Godfrey J."/>
            <person name="Wilson R.M."/>
            <person name="Miner T."/>
            <person name="Farmer C."/>
            <person name="Delehaunty K."/>
            <person name="Cordes M."/>
            <person name="Minx P."/>
            <person name="Tomlinson C."/>
            <person name="Chen J."/>
            <person name="Wollam A."/>
            <person name="Pepin K.H."/>
            <person name="Bhonagiri V."/>
            <person name="Zhang X."/>
            <person name="Warren W."/>
            <person name="Mitreva M."/>
            <person name="Mardis E.R."/>
            <person name="Wilson R.K."/>
        </authorList>
    </citation>
    <scope>NUCLEOTIDE SEQUENCE [LARGE SCALE GENOMIC DNA]</scope>
    <source>
        <strain evidence="2 3">W1703</strain>
    </source>
</reference>
<feature type="transmembrane region" description="Helical" evidence="1">
    <location>
        <begin position="33"/>
        <end position="53"/>
    </location>
</feature>
<dbReference type="Proteomes" id="UP000016617">
    <property type="component" value="Unassembled WGS sequence"/>
</dbReference>
<dbReference type="AlphaFoldDB" id="U2IQN1"/>
<gene>
    <name evidence="2" type="ORF">HMPREF1557_01120</name>
</gene>
<dbReference type="InterPro" id="IPR021214">
    <property type="entry name" value="DUF2568"/>
</dbReference>
<dbReference type="HOGENOM" id="CLU_149376_2_0_9"/>
<feature type="transmembrane region" description="Helical" evidence="1">
    <location>
        <begin position="7"/>
        <end position="27"/>
    </location>
</feature>
<name>U2IQN1_9STRE</name>
<dbReference type="RefSeq" id="WP_019770022.1">
    <property type="nucleotide sequence ID" value="NZ_KI259683.1"/>
</dbReference>
<keyword evidence="1" id="KW-0472">Membrane</keyword>
<proteinExistence type="predicted"/>
<dbReference type="PATRIC" id="fig|1227275.3.peg.990"/>
<dbReference type="OrthoDB" id="2232820at2"/>
<protein>
    <recommendedName>
        <fullName evidence="4">DUF2568 domain-containing protein</fullName>
    </recommendedName>
</protein>
<evidence type="ECO:0008006" key="4">
    <source>
        <dbReference type="Google" id="ProtNLM"/>
    </source>
</evidence>
<evidence type="ECO:0000313" key="2">
    <source>
        <dbReference type="EMBL" id="ERJ76226.1"/>
    </source>
</evidence>
<sequence>MRVLSNFVTSLRFLLETTALFGLLGSLFTHRDILTKVSFTTFAVLTIILWSRYGAPKASHRLSNPAKIILELFILSFASLSFFWLYGSLVGLVFSLVSLVDLLLLYILRLD</sequence>
<feature type="transmembrane region" description="Helical" evidence="1">
    <location>
        <begin position="65"/>
        <end position="84"/>
    </location>
</feature>
<organism evidence="2 3">
    <name type="scientific">Streptococcus sobrinus W1703</name>
    <dbReference type="NCBI Taxonomy" id="1227275"/>
    <lineage>
        <taxon>Bacteria</taxon>
        <taxon>Bacillati</taxon>
        <taxon>Bacillota</taxon>
        <taxon>Bacilli</taxon>
        <taxon>Lactobacillales</taxon>
        <taxon>Streptococcaceae</taxon>
        <taxon>Streptococcus</taxon>
    </lineage>
</organism>
<keyword evidence="1" id="KW-1133">Transmembrane helix</keyword>
<comment type="caution">
    <text evidence="2">The sequence shown here is derived from an EMBL/GenBank/DDBJ whole genome shotgun (WGS) entry which is preliminary data.</text>
</comment>
<feature type="transmembrane region" description="Helical" evidence="1">
    <location>
        <begin position="90"/>
        <end position="108"/>
    </location>
</feature>
<dbReference type="Pfam" id="PF10823">
    <property type="entry name" value="DUF2568"/>
    <property type="match status" value="1"/>
</dbReference>
<evidence type="ECO:0000313" key="3">
    <source>
        <dbReference type="Proteomes" id="UP000016617"/>
    </source>
</evidence>
<accession>U2IQN1</accession>
<keyword evidence="1" id="KW-0812">Transmembrane</keyword>